<dbReference type="AlphaFoldDB" id="X0WHA3"/>
<feature type="transmembrane region" description="Helical" evidence="1">
    <location>
        <begin position="55"/>
        <end position="81"/>
    </location>
</feature>
<accession>X0WHA3</accession>
<organism evidence="3">
    <name type="scientific">marine sediment metagenome</name>
    <dbReference type="NCBI Taxonomy" id="412755"/>
    <lineage>
        <taxon>unclassified sequences</taxon>
        <taxon>metagenomes</taxon>
        <taxon>ecological metagenomes</taxon>
    </lineage>
</organism>
<gene>
    <name evidence="3" type="ORF">S01H1_62776</name>
</gene>
<proteinExistence type="predicted"/>
<feature type="transmembrane region" description="Helical" evidence="1">
    <location>
        <begin position="172"/>
        <end position="190"/>
    </location>
</feature>
<feature type="transmembrane region" description="Helical" evidence="1">
    <location>
        <begin position="21"/>
        <end position="43"/>
    </location>
</feature>
<name>X0WHA3_9ZZZZ</name>
<feature type="transmembrane region" description="Helical" evidence="1">
    <location>
        <begin position="147"/>
        <end position="165"/>
    </location>
</feature>
<evidence type="ECO:0000259" key="2">
    <source>
        <dbReference type="Pfam" id="PF02517"/>
    </source>
</evidence>
<protein>
    <recommendedName>
        <fullName evidence="2">CAAX prenyl protease 2/Lysostaphin resistance protein A-like domain-containing protein</fullName>
    </recommendedName>
</protein>
<feature type="transmembrane region" description="Helical" evidence="1">
    <location>
        <begin position="210"/>
        <end position="235"/>
    </location>
</feature>
<sequence>MANDPRAMQRRDTYRWETLRPLNNLVFLAPFLVFFQIGTSIYGTNLLAPRDLDRLLTYFGATGPYLPVLTIVLVMLAQHLFHKDRWEIQPKTIAGMLGESILWMIPLIGMMHMSGRLFAQQAASAPSAEQIFQQLLSSVGAGIYEEFIFRLVFICLTLVIFVDVFGLKKEPFAAAAILVGAVTFALYHLPNAEAAAGVSSLPWRELIFRTLAGIYLGIVFIMRGFGITVATHAFYNIYVVVSQL</sequence>
<evidence type="ECO:0000256" key="1">
    <source>
        <dbReference type="SAM" id="Phobius"/>
    </source>
</evidence>
<feature type="domain" description="CAAX prenyl protease 2/Lysostaphin resistance protein A-like" evidence="2">
    <location>
        <begin position="130"/>
        <end position="237"/>
    </location>
</feature>
<reference evidence="3" key="1">
    <citation type="journal article" date="2014" name="Front. Microbiol.">
        <title>High frequency of phylogenetically diverse reductive dehalogenase-homologous genes in deep subseafloor sedimentary metagenomes.</title>
        <authorList>
            <person name="Kawai M."/>
            <person name="Futagami T."/>
            <person name="Toyoda A."/>
            <person name="Takaki Y."/>
            <person name="Nishi S."/>
            <person name="Hori S."/>
            <person name="Arai W."/>
            <person name="Tsubouchi T."/>
            <person name="Morono Y."/>
            <person name="Uchiyama I."/>
            <person name="Ito T."/>
            <person name="Fujiyama A."/>
            <person name="Inagaki F."/>
            <person name="Takami H."/>
        </authorList>
    </citation>
    <scope>NUCLEOTIDE SEQUENCE</scope>
    <source>
        <strain evidence="3">Expedition CK06-06</strain>
    </source>
</reference>
<keyword evidence="1" id="KW-0812">Transmembrane</keyword>
<comment type="caution">
    <text evidence="3">The sequence shown here is derived from an EMBL/GenBank/DDBJ whole genome shotgun (WGS) entry which is preliminary data.</text>
</comment>
<keyword evidence="1" id="KW-0472">Membrane</keyword>
<dbReference type="Pfam" id="PF02517">
    <property type="entry name" value="Rce1-like"/>
    <property type="match status" value="1"/>
</dbReference>
<dbReference type="GO" id="GO:0004175">
    <property type="term" value="F:endopeptidase activity"/>
    <property type="evidence" value="ECO:0007669"/>
    <property type="project" value="UniProtKB-ARBA"/>
</dbReference>
<dbReference type="EMBL" id="BARS01041258">
    <property type="protein sequence ID" value="GAG30339.1"/>
    <property type="molecule type" value="Genomic_DNA"/>
</dbReference>
<dbReference type="InterPro" id="IPR003675">
    <property type="entry name" value="Rce1/LyrA-like_dom"/>
</dbReference>
<feature type="transmembrane region" description="Helical" evidence="1">
    <location>
        <begin position="93"/>
        <end position="113"/>
    </location>
</feature>
<dbReference type="GO" id="GO:0080120">
    <property type="term" value="P:CAAX-box protein maturation"/>
    <property type="evidence" value="ECO:0007669"/>
    <property type="project" value="UniProtKB-ARBA"/>
</dbReference>
<keyword evidence="1" id="KW-1133">Transmembrane helix</keyword>
<evidence type="ECO:0000313" key="3">
    <source>
        <dbReference type="EMBL" id="GAG30339.1"/>
    </source>
</evidence>